<dbReference type="Pfam" id="PF01979">
    <property type="entry name" value="Amidohydro_1"/>
    <property type="match status" value="1"/>
</dbReference>
<dbReference type="SUPFAM" id="SSF51338">
    <property type="entry name" value="Composite domain of metallo-dependent hydrolases"/>
    <property type="match status" value="1"/>
</dbReference>
<dbReference type="Gene3D" id="3.20.20.140">
    <property type="entry name" value="Metal-dependent hydrolases"/>
    <property type="match status" value="1"/>
</dbReference>
<dbReference type="GO" id="GO:0008448">
    <property type="term" value="F:N-acetylglucosamine-6-phosphate deacetylase activity"/>
    <property type="evidence" value="ECO:0007669"/>
    <property type="project" value="UniProtKB-EC"/>
</dbReference>
<keyword evidence="4 5" id="KW-0119">Carbohydrate metabolism</keyword>
<dbReference type="InterPro" id="IPR003764">
    <property type="entry name" value="GlcNAc_6-P_deAcase"/>
</dbReference>
<feature type="domain" description="Amidohydrolase-related" evidence="6">
    <location>
        <begin position="53"/>
        <end position="377"/>
    </location>
</feature>
<keyword evidence="8" id="KW-1185">Reference proteome</keyword>
<dbReference type="Proteomes" id="UP001555786">
    <property type="component" value="Unassembled WGS sequence"/>
</dbReference>
<evidence type="ECO:0000256" key="5">
    <source>
        <dbReference type="PIRNR" id="PIRNR038994"/>
    </source>
</evidence>
<evidence type="ECO:0000259" key="6">
    <source>
        <dbReference type="Pfam" id="PF01979"/>
    </source>
</evidence>
<comment type="similarity">
    <text evidence="1 5">Belongs to the metallo-dependent hydrolases superfamily. NagA family.</text>
</comment>
<dbReference type="EMBL" id="JBFNQD010000003">
    <property type="protein sequence ID" value="MEW9306295.1"/>
    <property type="molecule type" value="Genomic_DNA"/>
</dbReference>
<accession>A0ABV3PL04</accession>
<evidence type="ECO:0000256" key="1">
    <source>
        <dbReference type="ARBA" id="ARBA00010716"/>
    </source>
</evidence>
<dbReference type="InterPro" id="IPR032466">
    <property type="entry name" value="Metal_Hydrolase"/>
</dbReference>
<dbReference type="PANTHER" id="PTHR11113:SF14">
    <property type="entry name" value="N-ACETYLGLUCOSAMINE-6-PHOSPHATE DEACETYLASE"/>
    <property type="match status" value="1"/>
</dbReference>
<evidence type="ECO:0000256" key="2">
    <source>
        <dbReference type="ARBA" id="ARBA00022723"/>
    </source>
</evidence>
<proteinExistence type="inferred from homology"/>
<evidence type="ECO:0000313" key="7">
    <source>
        <dbReference type="EMBL" id="MEW9306295.1"/>
    </source>
</evidence>
<dbReference type="RefSeq" id="WP_367624093.1">
    <property type="nucleotide sequence ID" value="NZ_JBFNQD010000003.1"/>
</dbReference>
<reference evidence="7 8" key="1">
    <citation type="submission" date="2024-07" db="EMBL/GenBank/DDBJ databases">
        <title>Description of Labrys sedimenti sp. nov., isolated from a diclofenac-degrading enrichment culture.</title>
        <authorList>
            <person name="Tancsics A."/>
            <person name="Csepanyi A."/>
        </authorList>
    </citation>
    <scope>NUCLEOTIDE SEQUENCE [LARGE SCALE GENOMIC DNA]</scope>
    <source>
        <strain evidence="7 8">LMG 23578</strain>
    </source>
</reference>
<evidence type="ECO:0000313" key="8">
    <source>
        <dbReference type="Proteomes" id="UP001555786"/>
    </source>
</evidence>
<dbReference type="EC" id="3.5.1.25" evidence="7"/>
<sequence>MSLNALTAPRLFNGEAFVEGHAVLVEADTILGLVPRADIPSHAAVTTLPSGVLAPGFVDAQVNGGGGFLFNQSPDVATLEGMVAAHRRHGSTALLPTYITDTAEGMKSAIAAARQAIIDGVPGMAGIHLEGPFLSVPRKGAHDPALIRPLTEADVELILSSGIETVLLTVAPENAPLHLIRRLADGGVIVSLGHTDTSYEAVMAAADAGATGITHLFNAMSPLQGRHPGVTGAALDHGGLWVGIIADGLHVHPGSLSLALRAKKAPGRLFLVTDAMPTAGDANDVFYLNGRKVTRRDGALTLEDGTLAGSDLTMDAALRYSVGHLGIGLGEALRMASLYPAQFLRLDSRRGRLAPRYRADLVHLDEQLTARGVWVGGRKLAGSSEFSYQESLKMTFGSASRFSPNL</sequence>
<dbReference type="Gene3D" id="2.30.40.10">
    <property type="entry name" value="Urease, subunit C, domain 1"/>
    <property type="match status" value="1"/>
</dbReference>
<keyword evidence="2" id="KW-0479">Metal-binding</keyword>
<dbReference type="InterPro" id="IPR011059">
    <property type="entry name" value="Metal-dep_hydrolase_composite"/>
</dbReference>
<dbReference type="PANTHER" id="PTHR11113">
    <property type="entry name" value="N-ACETYLGLUCOSAMINE-6-PHOSPHATE DEACETYLASE"/>
    <property type="match status" value="1"/>
</dbReference>
<organism evidence="7 8">
    <name type="scientific">Labrys neptuniae</name>
    <dbReference type="NCBI Taxonomy" id="376174"/>
    <lineage>
        <taxon>Bacteria</taxon>
        <taxon>Pseudomonadati</taxon>
        <taxon>Pseudomonadota</taxon>
        <taxon>Alphaproteobacteria</taxon>
        <taxon>Hyphomicrobiales</taxon>
        <taxon>Xanthobacteraceae</taxon>
        <taxon>Labrys</taxon>
    </lineage>
</organism>
<keyword evidence="3 5" id="KW-0378">Hydrolase</keyword>
<gene>
    <name evidence="7" type="primary">nagA</name>
    <name evidence="7" type="ORF">ABXS05_12145</name>
</gene>
<dbReference type="SUPFAM" id="SSF51556">
    <property type="entry name" value="Metallo-dependent hydrolases"/>
    <property type="match status" value="1"/>
</dbReference>
<protein>
    <submittedName>
        <fullName evidence="7">N-acetylglucosamine-6-phosphate deacetylase</fullName>
        <ecNumber evidence="7">3.5.1.25</ecNumber>
    </submittedName>
</protein>
<dbReference type="CDD" id="cd00854">
    <property type="entry name" value="NagA"/>
    <property type="match status" value="1"/>
</dbReference>
<dbReference type="PIRSF" id="PIRSF038994">
    <property type="entry name" value="NagA"/>
    <property type="match status" value="1"/>
</dbReference>
<name>A0ABV3PL04_9HYPH</name>
<comment type="caution">
    <text evidence="7">The sequence shown here is derived from an EMBL/GenBank/DDBJ whole genome shotgun (WGS) entry which is preliminary data.</text>
</comment>
<evidence type="ECO:0000256" key="3">
    <source>
        <dbReference type="ARBA" id="ARBA00022801"/>
    </source>
</evidence>
<dbReference type="NCBIfam" id="TIGR00221">
    <property type="entry name" value="nagA"/>
    <property type="match status" value="1"/>
</dbReference>
<dbReference type="InterPro" id="IPR006680">
    <property type="entry name" value="Amidohydro-rel"/>
</dbReference>
<evidence type="ECO:0000256" key="4">
    <source>
        <dbReference type="ARBA" id="ARBA00023277"/>
    </source>
</evidence>